<gene>
    <name evidence="4" type="ORF">SAMN02745248_02371</name>
</gene>
<dbReference type="GO" id="GO:0005975">
    <property type="term" value="P:carbohydrate metabolic process"/>
    <property type="evidence" value="ECO:0007669"/>
    <property type="project" value="InterPro"/>
</dbReference>
<organism evidence="4 5">
    <name type="scientific">Hathewaya proteolytica DSM 3090</name>
    <dbReference type="NCBI Taxonomy" id="1121331"/>
    <lineage>
        <taxon>Bacteria</taxon>
        <taxon>Bacillati</taxon>
        <taxon>Bacillota</taxon>
        <taxon>Clostridia</taxon>
        <taxon>Eubacteriales</taxon>
        <taxon>Clostridiaceae</taxon>
        <taxon>Hathewaya</taxon>
    </lineage>
</organism>
<dbReference type="STRING" id="1121331.SAMN02745248_02371"/>
<dbReference type="Gene3D" id="3.20.20.370">
    <property type="entry name" value="Glycoside hydrolase/deacetylase"/>
    <property type="match status" value="1"/>
</dbReference>
<dbReference type="InterPro" id="IPR011330">
    <property type="entry name" value="Glyco_hydro/deAcase_b/a-brl"/>
</dbReference>
<protein>
    <submittedName>
        <fullName evidence="4">Peptidoglycan/xylan/chitin deacetylase, PgdA/CDA1 family</fullName>
    </submittedName>
</protein>
<dbReference type="Pfam" id="PF01522">
    <property type="entry name" value="Polysacc_deac_1"/>
    <property type="match status" value="1"/>
</dbReference>
<dbReference type="AlphaFoldDB" id="A0A1M6RUA6"/>
<comment type="subcellular location">
    <subcellularLocation>
        <location evidence="1">Secreted</location>
    </subcellularLocation>
</comment>
<evidence type="ECO:0000259" key="3">
    <source>
        <dbReference type="Pfam" id="PF01522"/>
    </source>
</evidence>
<dbReference type="Proteomes" id="UP000183952">
    <property type="component" value="Unassembled WGS sequence"/>
</dbReference>
<dbReference type="InterPro" id="IPR002509">
    <property type="entry name" value="NODB_dom"/>
</dbReference>
<proteinExistence type="predicted"/>
<evidence type="ECO:0000313" key="4">
    <source>
        <dbReference type="EMBL" id="SHK36009.1"/>
    </source>
</evidence>
<keyword evidence="5" id="KW-1185">Reference proteome</keyword>
<keyword evidence="2" id="KW-0732">Signal</keyword>
<dbReference type="GO" id="GO:0005576">
    <property type="term" value="C:extracellular region"/>
    <property type="evidence" value="ECO:0007669"/>
    <property type="project" value="UniProtKB-SubCell"/>
</dbReference>
<name>A0A1M6RUA6_9CLOT</name>
<feature type="domain" description="NodB homology" evidence="3">
    <location>
        <begin position="253"/>
        <end position="333"/>
    </location>
</feature>
<evidence type="ECO:0000256" key="2">
    <source>
        <dbReference type="ARBA" id="ARBA00022729"/>
    </source>
</evidence>
<dbReference type="PROSITE" id="PS51257">
    <property type="entry name" value="PROKAR_LIPOPROTEIN"/>
    <property type="match status" value="1"/>
</dbReference>
<dbReference type="PANTHER" id="PTHR34216">
    <property type="match status" value="1"/>
</dbReference>
<reference evidence="4 5" key="1">
    <citation type="submission" date="2016-11" db="EMBL/GenBank/DDBJ databases">
        <authorList>
            <person name="Jaros S."/>
            <person name="Januszkiewicz K."/>
            <person name="Wedrychowicz H."/>
        </authorList>
    </citation>
    <scope>NUCLEOTIDE SEQUENCE [LARGE SCALE GENOMIC DNA]</scope>
    <source>
        <strain evidence="4 5">DSM 3090</strain>
    </source>
</reference>
<evidence type="ECO:0000256" key="1">
    <source>
        <dbReference type="ARBA" id="ARBA00004613"/>
    </source>
</evidence>
<dbReference type="EMBL" id="FRAD01000024">
    <property type="protein sequence ID" value="SHK36009.1"/>
    <property type="molecule type" value="Genomic_DNA"/>
</dbReference>
<dbReference type="GO" id="GO:0016810">
    <property type="term" value="F:hydrolase activity, acting on carbon-nitrogen (but not peptide) bonds"/>
    <property type="evidence" value="ECO:0007669"/>
    <property type="project" value="InterPro"/>
</dbReference>
<accession>A0A1M6RUA6</accession>
<sequence length="390" mass="44880">MNIKLKAIIMVIATFFMVGCTSQKEKVYNEQKQVNGETHNSSHENNDGSLASKLEEEHKDEGADKEQKPVEMVDFVGNAEHLFFHPLIAYNELAFDGDSKTQGMDDWFVTVKEFKSVLEQLYKNNYILIDIESIYSLNNENNKMERKSIKIPKGKKPIILSIDDMNYYDYMRKDGTIHKLILDHEGKVAAYTKGENGEDIISYDNSIVPILDNFVEKYPDFSLDGVKATIGLTGYEGILGYRTQRDSNNRQQEIEKVMPLVKTLKENGWKFASHSYGHPDVSSISLSKLKDDTDKWEREVKSLIGETSVYIYPFGSSVPYRDPKFQYLKNKGFSIFCAVGPISYEELYKDVAQTDRRHCDGITLRNQREKYLDLYDAKEILDIEGRKVIK</sequence>
<dbReference type="SUPFAM" id="SSF88713">
    <property type="entry name" value="Glycoside hydrolase/deacetylase"/>
    <property type="match status" value="1"/>
</dbReference>
<dbReference type="PANTHER" id="PTHR34216:SF3">
    <property type="entry name" value="POLY-BETA-1,6-N-ACETYL-D-GLUCOSAMINE N-DEACETYLASE"/>
    <property type="match status" value="1"/>
</dbReference>
<evidence type="ECO:0000313" key="5">
    <source>
        <dbReference type="Proteomes" id="UP000183952"/>
    </source>
</evidence>
<dbReference type="InterPro" id="IPR051398">
    <property type="entry name" value="Polysacch_Deacetylase"/>
</dbReference>
<dbReference type="RefSeq" id="WP_072904287.1">
    <property type="nucleotide sequence ID" value="NZ_FRAD01000024.1"/>
</dbReference>